<organism evidence="2 3">
    <name type="scientific">Asticcacaulis machinosus</name>
    <dbReference type="NCBI Taxonomy" id="2984211"/>
    <lineage>
        <taxon>Bacteria</taxon>
        <taxon>Pseudomonadati</taxon>
        <taxon>Pseudomonadota</taxon>
        <taxon>Alphaproteobacteria</taxon>
        <taxon>Caulobacterales</taxon>
        <taxon>Caulobacteraceae</taxon>
        <taxon>Asticcacaulis</taxon>
    </lineage>
</organism>
<sequence>MPNRSNLPTSGPRTSDKNVKSESAPALNRSTYDDRDNDYILSYDPRSNARHQRSEDPDFEGTLDQNRPNHQWRESE</sequence>
<protein>
    <submittedName>
        <fullName evidence="2">Uncharacterized protein</fullName>
    </submittedName>
</protein>
<comment type="caution">
    <text evidence="2">The sequence shown here is derived from an EMBL/GenBank/DDBJ whole genome shotgun (WGS) entry which is preliminary data.</text>
</comment>
<proteinExistence type="predicted"/>
<accession>A0ABT5HJX8</accession>
<dbReference type="RefSeq" id="WP_272744879.1">
    <property type="nucleotide sequence ID" value="NZ_JAQQKV010000002.1"/>
</dbReference>
<name>A0ABT5HJX8_9CAUL</name>
<evidence type="ECO:0000313" key="2">
    <source>
        <dbReference type="EMBL" id="MDC7676546.1"/>
    </source>
</evidence>
<evidence type="ECO:0000256" key="1">
    <source>
        <dbReference type="SAM" id="MobiDB-lite"/>
    </source>
</evidence>
<feature type="compositionally biased region" description="Polar residues" evidence="1">
    <location>
        <begin position="1"/>
        <end position="13"/>
    </location>
</feature>
<reference evidence="2 3" key="1">
    <citation type="submission" date="2023-01" db="EMBL/GenBank/DDBJ databases">
        <title>Novel species of the genus Asticcacaulis isolated from rivers.</title>
        <authorList>
            <person name="Lu H."/>
        </authorList>
    </citation>
    <scope>NUCLEOTIDE SEQUENCE [LARGE SCALE GENOMIC DNA]</scope>
    <source>
        <strain evidence="2 3">LKC15W</strain>
    </source>
</reference>
<dbReference type="EMBL" id="JAQQKV010000002">
    <property type="protein sequence ID" value="MDC7676546.1"/>
    <property type="molecule type" value="Genomic_DNA"/>
</dbReference>
<gene>
    <name evidence="2" type="ORF">PQU98_10420</name>
</gene>
<feature type="region of interest" description="Disordered" evidence="1">
    <location>
        <begin position="1"/>
        <end position="76"/>
    </location>
</feature>
<dbReference type="Proteomes" id="UP001218579">
    <property type="component" value="Unassembled WGS sequence"/>
</dbReference>
<evidence type="ECO:0000313" key="3">
    <source>
        <dbReference type="Proteomes" id="UP001218579"/>
    </source>
</evidence>
<keyword evidence="3" id="KW-1185">Reference proteome</keyword>